<dbReference type="OrthoDB" id="1412048at2"/>
<dbReference type="EMBL" id="SLWF01000011">
    <property type="protein sequence ID" value="TCN84599.1"/>
    <property type="molecule type" value="Genomic_DNA"/>
</dbReference>
<dbReference type="GO" id="GO:0005886">
    <property type="term" value="C:plasma membrane"/>
    <property type="evidence" value="ECO:0007669"/>
    <property type="project" value="UniProtKB-SubCell"/>
</dbReference>
<dbReference type="PANTHER" id="PTHR42920:SF5">
    <property type="entry name" value="EAMA DOMAIN-CONTAINING PROTEIN"/>
    <property type="match status" value="1"/>
</dbReference>
<keyword evidence="4 6" id="KW-1133">Transmembrane helix</keyword>
<evidence type="ECO:0000256" key="4">
    <source>
        <dbReference type="ARBA" id="ARBA00022989"/>
    </source>
</evidence>
<evidence type="ECO:0000256" key="1">
    <source>
        <dbReference type="ARBA" id="ARBA00004651"/>
    </source>
</evidence>
<dbReference type="AlphaFoldDB" id="A0A4V2RSE4"/>
<feature type="transmembrane region" description="Helical" evidence="6">
    <location>
        <begin position="134"/>
        <end position="155"/>
    </location>
</feature>
<keyword evidence="3 6" id="KW-0812">Transmembrane</keyword>
<keyword evidence="2" id="KW-1003">Cell membrane</keyword>
<evidence type="ECO:0000256" key="6">
    <source>
        <dbReference type="SAM" id="Phobius"/>
    </source>
</evidence>
<dbReference type="InterPro" id="IPR037185">
    <property type="entry name" value="EmrE-like"/>
</dbReference>
<keyword evidence="5 6" id="KW-0472">Membrane</keyword>
<feature type="transmembrane region" description="Helical" evidence="6">
    <location>
        <begin position="231"/>
        <end position="251"/>
    </location>
</feature>
<dbReference type="InterPro" id="IPR051258">
    <property type="entry name" value="Diverse_Substrate_Transporter"/>
</dbReference>
<comment type="subcellular location">
    <subcellularLocation>
        <location evidence="1">Cell membrane</location>
        <topology evidence="1">Multi-pass membrane protein</topology>
    </subcellularLocation>
</comment>
<feature type="transmembrane region" description="Helical" evidence="6">
    <location>
        <begin position="85"/>
        <end position="104"/>
    </location>
</feature>
<protein>
    <submittedName>
        <fullName evidence="8">Drug/metabolite transporter (DMT)-like permease</fullName>
    </submittedName>
</protein>
<dbReference type="InterPro" id="IPR000620">
    <property type="entry name" value="EamA_dom"/>
</dbReference>
<feature type="transmembrane region" description="Helical" evidence="6">
    <location>
        <begin position="257"/>
        <end position="274"/>
    </location>
</feature>
<organism evidence="8 9">
    <name type="scientific">Shewanella fodinae</name>
    <dbReference type="NCBI Taxonomy" id="552357"/>
    <lineage>
        <taxon>Bacteria</taxon>
        <taxon>Pseudomonadati</taxon>
        <taxon>Pseudomonadota</taxon>
        <taxon>Gammaproteobacteria</taxon>
        <taxon>Alteromonadales</taxon>
        <taxon>Shewanellaceae</taxon>
        <taxon>Shewanella</taxon>
    </lineage>
</organism>
<dbReference type="SUPFAM" id="SSF103481">
    <property type="entry name" value="Multidrug resistance efflux transporter EmrE"/>
    <property type="match status" value="2"/>
</dbReference>
<proteinExistence type="predicted"/>
<feature type="transmembrane region" description="Helical" evidence="6">
    <location>
        <begin position="29"/>
        <end position="47"/>
    </location>
</feature>
<evidence type="ECO:0000313" key="9">
    <source>
        <dbReference type="Proteomes" id="UP000294832"/>
    </source>
</evidence>
<name>A0A4V2RSE4_9GAMM</name>
<dbReference type="PANTHER" id="PTHR42920">
    <property type="entry name" value="OS03G0707200 PROTEIN-RELATED"/>
    <property type="match status" value="1"/>
</dbReference>
<feature type="transmembrane region" description="Helical" evidence="6">
    <location>
        <begin position="111"/>
        <end position="128"/>
    </location>
</feature>
<gene>
    <name evidence="8" type="ORF">EDC91_11113</name>
</gene>
<reference evidence="8 9" key="1">
    <citation type="submission" date="2019-03" db="EMBL/GenBank/DDBJ databases">
        <title>Freshwater and sediment microbial communities from various areas in North America, analyzing microbe dynamics in response to fracking.</title>
        <authorList>
            <person name="Lamendella R."/>
        </authorList>
    </citation>
    <scope>NUCLEOTIDE SEQUENCE [LARGE SCALE GENOMIC DNA]</scope>
    <source>
        <strain evidence="8 9">74A</strain>
    </source>
</reference>
<evidence type="ECO:0000256" key="3">
    <source>
        <dbReference type="ARBA" id="ARBA00022692"/>
    </source>
</evidence>
<feature type="domain" description="EamA" evidence="7">
    <location>
        <begin position="4"/>
        <end position="125"/>
    </location>
</feature>
<evidence type="ECO:0000256" key="2">
    <source>
        <dbReference type="ARBA" id="ARBA00022475"/>
    </source>
</evidence>
<comment type="caution">
    <text evidence="8">The sequence shown here is derived from an EMBL/GenBank/DDBJ whole genome shotgun (WGS) entry which is preliminary data.</text>
</comment>
<evidence type="ECO:0000313" key="8">
    <source>
        <dbReference type="EMBL" id="TCN84599.1"/>
    </source>
</evidence>
<feature type="transmembrane region" description="Helical" evidence="6">
    <location>
        <begin position="54"/>
        <end position="73"/>
    </location>
</feature>
<dbReference type="RefSeq" id="WP_133038817.1">
    <property type="nucleotide sequence ID" value="NZ_SLWF01000011.1"/>
</dbReference>
<keyword evidence="9" id="KW-1185">Reference proteome</keyword>
<dbReference type="Proteomes" id="UP000294832">
    <property type="component" value="Unassembled WGS sequence"/>
</dbReference>
<feature type="domain" description="EamA" evidence="7">
    <location>
        <begin position="136"/>
        <end position="271"/>
    </location>
</feature>
<dbReference type="Pfam" id="PF00892">
    <property type="entry name" value="EamA"/>
    <property type="match status" value="2"/>
</dbReference>
<feature type="transmembrane region" description="Helical" evidence="6">
    <location>
        <begin position="170"/>
        <end position="189"/>
    </location>
</feature>
<accession>A0A4V2RSE4</accession>
<feature type="transmembrane region" description="Helical" evidence="6">
    <location>
        <begin position="201"/>
        <end position="219"/>
    </location>
</feature>
<evidence type="ECO:0000259" key="7">
    <source>
        <dbReference type="Pfam" id="PF00892"/>
    </source>
</evidence>
<sequence length="283" mass="32144">MALLWLITALWAVSFSLIGAYLSGQVDDYIAVTSRMLLALMIFLPFWRPVHWRQALVMMATGAIEIGMTYLFLYRSYHYLSVPELLLFTIFTPIYVSLFADLFAKRWPKQLWAPALLAVAGAAVIRWTELSEDYWKGFLLIQAANACFALGQVWYRHQSLQNQLPHRARFFWFFLGAAVITSAAMLGLADWSKLPLTPQQQGVLLWLGIVTSGLGYLGWSYGSTLVNAQQLAVMNNMLIPAGIMVNVWFWHGQVNDWPRLVLGCLCMAVALWLCRQRQSAITK</sequence>
<evidence type="ECO:0000256" key="5">
    <source>
        <dbReference type="ARBA" id="ARBA00023136"/>
    </source>
</evidence>